<evidence type="ECO:0000313" key="1">
    <source>
        <dbReference type="EMBL" id="KAI3806929.1"/>
    </source>
</evidence>
<evidence type="ECO:0000313" key="2">
    <source>
        <dbReference type="Proteomes" id="UP001056120"/>
    </source>
</evidence>
<dbReference type="EMBL" id="CM042025">
    <property type="protein sequence ID" value="KAI3806929.1"/>
    <property type="molecule type" value="Genomic_DNA"/>
</dbReference>
<sequence length="815" mass="88019">MDVICSHSSLSCDSIHLMMGNSKTNEKGKALVSANSSIEANNDSTSSTSPNTHPPSRLAFLEGNVEEDTFDCLLDTASSFADLEEFHRAVARGIPETVSNPRDYSMNPNSFQNPQTGLSSNTVNTNLQGLSLLPDWNMSWGQQCVNQGHNAISAGGVSTSGGESSFVSFSRPQVNRDITGSSFLFHPRESNPVHTRSNVSLNQSQTGIQGNFEGSFLSLGIGGTGESVPRSQLGSREVSDKLKEAASNELKMARAPKATGRTFDAGFMGFDSNNSGFSNQFCLENRMTSSNNEVGFHGRLNSVPGSSLQHILHMQQNDMQHDRKIRSGDLNHFRDGQPREAVSTELKMVHAQKAMGQTLGQSVNAGFMGFQSNTSGSSNQYSNMDRMVSTKNEVGVLSTLNSGLGTSPHHILQMQQNDSKNIRSGDLDHYRAFIGNQSVHSGTVGGNSAQLFNSQQHNLNKPPEFEKPSWLASYHTPYEQLQYMHSTTANSSNYAGQVLSQNATPSQVLGSNMFSQRTAAPQVSWVDSGPAGNNAPFPKRLGVEFNVRNSLQTSQRHLSPMGTSLQTTSTGQVCQFPDKGSTRLTDHVLRPSIGRTDGAPASYPVSSQEPFFAHGQSRNALIQLAKTPQGAPSANASTVIGQSQKPELHTRPHHKRGAVVPHPASCWVQRQKIIHPTIHHFMPKPYIPITTAQIHPSIPVGSQTQLGGPVAGRIHPVIPCASNVRPRVPVATAPAVSHITWKDPEATPKLSGYKCYLCKRDLALTSEGSVYQPAVPPPVAILPCGHSFHDQCLQNITPDDQAKDPPCIPCAIGEQ</sequence>
<reference evidence="1 2" key="2">
    <citation type="journal article" date="2022" name="Mol. Ecol. Resour.">
        <title>The genomes of chicory, endive, great burdock and yacon provide insights into Asteraceae paleo-polyploidization history and plant inulin production.</title>
        <authorList>
            <person name="Fan W."/>
            <person name="Wang S."/>
            <person name="Wang H."/>
            <person name="Wang A."/>
            <person name="Jiang F."/>
            <person name="Liu H."/>
            <person name="Zhao H."/>
            <person name="Xu D."/>
            <person name="Zhang Y."/>
        </authorList>
    </citation>
    <scope>NUCLEOTIDE SEQUENCE [LARGE SCALE GENOMIC DNA]</scope>
    <source>
        <strain evidence="2">cv. Yunnan</strain>
        <tissue evidence="1">Leaves</tissue>
    </source>
</reference>
<protein>
    <submittedName>
        <fullName evidence="1">Uncharacterized protein</fullName>
    </submittedName>
</protein>
<organism evidence="1 2">
    <name type="scientific">Smallanthus sonchifolius</name>
    <dbReference type="NCBI Taxonomy" id="185202"/>
    <lineage>
        <taxon>Eukaryota</taxon>
        <taxon>Viridiplantae</taxon>
        <taxon>Streptophyta</taxon>
        <taxon>Embryophyta</taxon>
        <taxon>Tracheophyta</taxon>
        <taxon>Spermatophyta</taxon>
        <taxon>Magnoliopsida</taxon>
        <taxon>eudicotyledons</taxon>
        <taxon>Gunneridae</taxon>
        <taxon>Pentapetalae</taxon>
        <taxon>asterids</taxon>
        <taxon>campanulids</taxon>
        <taxon>Asterales</taxon>
        <taxon>Asteraceae</taxon>
        <taxon>Asteroideae</taxon>
        <taxon>Heliantheae alliance</taxon>
        <taxon>Millerieae</taxon>
        <taxon>Smallanthus</taxon>
    </lineage>
</organism>
<proteinExistence type="predicted"/>
<gene>
    <name evidence="1" type="ORF">L1987_22847</name>
</gene>
<accession>A0ACB9IG53</accession>
<keyword evidence="2" id="KW-1185">Reference proteome</keyword>
<dbReference type="Proteomes" id="UP001056120">
    <property type="component" value="Linkage Group LG08"/>
</dbReference>
<comment type="caution">
    <text evidence="1">The sequence shown here is derived from an EMBL/GenBank/DDBJ whole genome shotgun (WGS) entry which is preliminary data.</text>
</comment>
<reference evidence="2" key="1">
    <citation type="journal article" date="2022" name="Mol. Ecol. Resour.">
        <title>The genomes of chicory, endive, great burdock and yacon provide insights into Asteraceae palaeo-polyploidization history and plant inulin production.</title>
        <authorList>
            <person name="Fan W."/>
            <person name="Wang S."/>
            <person name="Wang H."/>
            <person name="Wang A."/>
            <person name="Jiang F."/>
            <person name="Liu H."/>
            <person name="Zhao H."/>
            <person name="Xu D."/>
            <person name="Zhang Y."/>
        </authorList>
    </citation>
    <scope>NUCLEOTIDE SEQUENCE [LARGE SCALE GENOMIC DNA]</scope>
    <source>
        <strain evidence="2">cv. Yunnan</strain>
    </source>
</reference>
<name>A0ACB9IG53_9ASTR</name>